<dbReference type="AlphaFoldDB" id="A0A7W9ZG56"/>
<gene>
    <name evidence="4" type="ORF">FHS48_002326</name>
</gene>
<dbReference type="InterPro" id="IPR050595">
    <property type="entry name" value="Bact_response_regulator"/>
</dbReference>
<keyword evidence="1 2" id="KW-0597">Phosphoprotein</keyword>
<feature type="modified residue" description="4-aspartylphosphate" evidence="2">
    <location>
        <position position="57"/>
    </location>
</feature>
<evidence type="ECO:0000313" key="4">
    <source>
        <dbReference type="EMBL" id="MBB6210896.1"/>
    </source>
</evidence>
<dbReference type="RefSeq" id="WP_184263717.1">
    <property type="nucleotide sequence ID" value="NZ_JACIIX010000008.1"/>
</dbReference>
<dbReference type="Proteomes" id="UP000544872">
    <property type="component" value="Unassembled WGS sequence"/>
</dbReference>
<proteinExistence type="predicted"/>
<dbReference type="Gene3D" id="3.40.50.2300">
    <property type="match status" value="1"/>
</dbReference>
<dbReference type="SUPFAM" id="SSF52172">
    <property type="entry name" value="CheY-like"/>
    <property type="match status" value="1"/>
</dbReference>
<sequence>MTAPLERVLYVEDDSDIQEIALMALVDLGGLAVKVCSSGMEALKIFPEFCPQMVLLDVMMPGMDGPTTMASLRTLPGGAAMPVAFMTAKVQSHEVSRYRDMGAIGVISKPFDPMTLADQVRALWAEWRETQGGTDAE</sequence>
<name>A0A7W9ZG56_NOVIT</name>
<organism evidence="4 5">
    <name type="scientific">Novispirillum itersonii</name>
    <name type="common">Aquaspirillum itersonii</name>
    <dbReference type="NCBI Taxonomy" id="189"/>
    <lineage>
        <taxon>Bacteria</taxon>
        <taxon>Pseudomonadati</taxon>
        <taxon>Pseudomonadota</taxon>
        <taxon>Alphaproteobacteria</taxon>
        <taxon>Rhodospirillales</taxon>
        <taxon>Novispirillaceae</taxon>
        <taxon>Novispirillum</taxon>
    </lineage>
</organism>
<dbReference type="SMART" id="SM00448">
    <property type="entry name" value="REC"/>
    <property type="match status" value="1"/>
</dbReference>
<evidence type="ECO:0000256" key="1">
    <source>
        <dbReference type="ARBA" id="ARBA00022553"/>
    </source>
</evidence>
<accession>A0A7W9ZG56</accession>
<dbReference type="EMBL" id="JACIIX010000008">
    <property type="protein sequence ID" value="MBB6210896.1"/>
    <property type="molecule type" value="Genomic_DNA"/>
</dbReference>
<evidence type="ECO:0000313" key="5">
    <source>
        <dbReference type="Proteomes" id="UP000544872"/>
    </source>
</evidence>
<evidence type="ECO:0000256" key="2">
    <source>
        <dbReference type="PROSITE-ProRule" id="PRU00169"/>
    </source>
</evidence>
<keyword evidence="5" id="KW-1185">Reference proteome</keyword>
<protein>
    <submittedName>
        <fullName evidence="4">CheY-like chemotaxis protein</fullName>
    </submittedName>
</protein>
<comment type="caution">
    <text evidence="4">The sequence shown here is derived from an EMBL/GenBank/DDBJ whole genome shotgun (WGS) entry which is preliminary data.</text>
</comment>
<dbReference type="GO" id="GO:0000160">
    <property type="term" value="P:phosphorelay signal transduction system"/>
    <property type="evidence" value="ECO:0007669"/>
    <property type="project" value="InterPro"/>
</dbReference>
<reference evidence="4 5" key="1">
    <citation type="submission" date="2020-08" db="EMBL/GenBank/DDBJ databases">
        <title>Genomic Encyclopedia of Type Strains, Phase IV (KMG-IV): sequencing the most valuable type-strain genomes for metagenomic binning, comparative biology and taxonomic classification.</title>
        <authorList>
            <person name="Goeker M."/>
        </authorList>
    </citation>
    <scope>NUCLEOTIDE SEQUENCE [LARGE SCALE GENOMIC DNA]</scope>
    <source>
        <strain evidence="4 5">DSM 11590</strain>
    </source>
</reference>
<dbReference type="PROSITE" id="PS50110">
    <property type="entry name" value="RESPONSE_REGULATORY"/>
    <property type="match status" value="1"/>
</dbReference>
<evidence type="ECO:0000259" key="3">
    <source>
        <dbReference type="PROSITE" id="PS50110"/>
    </source>
</evidence>
<feature type="domain" description="Response regulatory" evidence="3">
    <location>
        <begin position="7"/>
        <end position="124"/>
    </location>
</feature>
<dbReference type="Pfam" id="PF00072">
    <property type="entry name" value="Response_reg"/>
    <property type="match status" value="1"/>
</dbReference>
<dbReference type="PANTHER" id="PTHR44591">
    <property type="entry name" value="STRESS RESPONSE REGULATOR PROTEIN 1"/>
    <property type="match status" value="1"/>
</dbReference>
<dbReference type="InterPro" id="IPR001789">
    <property type="entry name" value="Sig_transdc_resp-reg_receiver"/>
</dbReference>
<dbReference type="InterPro" id="IPR011006">
    <property type="entry name" value="CheY-like_superfamily"/>
</dbReference>
<dbReference type="PANTHER" id="PTHR44591:SF3">
    <property type="entry name" value="RESPONSE REGULATORY DOMAIN-CONTAINING PROTEIN"/>
    <property type="match status" value="1"/>
</dbReference>